<evidence type="ECO:0000259" key="7">
    <source>
        <dbReference type="PROSITE" id="PS50011"/>
    </source>
</evidence>
<keyword evidence="3" id="KW-0547">Nucleotide-binding</keyword>
<evidence type="ECO:0000256" key="1">
    <source>
        <dbReference type="ARBA" id="ARBA00022527"/>
    </source>
</evidence>
<evidence type="ECO:0000256" key="4">
    <source>
        <dbReference type="ARBA" id="ARBA00022777"/>
    </source>
</evidence>
<evidence type="ECO:0000256" key="6">
    <source>
        <dbReference type="SAM" id="MobiDB-lite"/>
    </source>
</evidence>
<sequence>MMKSKWLIFMQYAKNGDVFEYMLKYGALDEDLARFWFRQLSLALQYLHKLGITHRDLKCENALITEKYNVKLSDFSFARYTFDDKGAPALSNTFCGSFPYISPEIIRGRLYDPKCADIWALGVLLFIMLNKSLPYTESNMKKLYEKQMKQDWRFRSKRAPFLRISSTDLALRNSFVADLLNTLMVTQSIAIIKEESMGTSNNSPDPLQILGGNDNTLSSDQVSDNNHYSKDQVNENIQLSKDQASDNIQSSKDQVNENIQLSKDQASDNIQSSKYQVNENIQSSKDQNEFDWQVLYPVGVSVSHLLLVNGLALSPSSYFVVVHGSQFRANRPVSRLYSLRANRAVSRLTLSFHIRSKTDATLEALIGQESAPKPPPPLKDCTCKNRQGCGCIQLVYLCGVALTRALDSCIGNHVTKSRSVRIVADDIYAVFSRSWSPWIRRLPAVRCYRGSVINSRNDSTKTIASQTPQQRRMARSFRIHGYQRHEKTASV</sequence>
<dbReference type="PANTHER" id="PTHR24346:SF82">
    <property type="entry name" value="KP78A-RELATED"/>
    <property type="match status" value="1"/>
</dbReference>
<dbReference type="EMBL" id="OA564786">
    <property type="protein sequence ID" value="CAD7195554.1"/>
    <property type="molecule type" value="Genomic_DNA"/>
</dbReference>
<dbReference type="GO" id="GO:0035556">
    <property type="term" value="P:intracellular signal transduction"/>
    <property type="evidence" value="ECO:0007669"/>
    <property type="project" value="TreeGrafter"/>
</dbReference>
<dbReference type="SUPFAM" id="SSF56112">
    <property type="entry name" value="Protein kinase-like (PK-like)"/>
    <property type="match status" value="1"/>
</dbReference>
<dbReference type="GO" id="GO:0005737">
    <property type="term" value="C:cytoplasm"/>
    <property type="evidence" value="ECO:0007669"/>
    <property type="project" value="TreeGrafter"/>
</dbReference>
<dbReference type="AlphaFoldDB" id="A0A7R8VDR5"/>
<dbReference type="Pfam" id="PF00069">
    <property type="entry name" value="Pkinase"/>
    <property type="match status" value="1"/>
</dbReference>
<keyword evidence="1" id="KW-0723">Serine/threonine-protein kinase</keyword>
<feature type="domain" description="Protein kinase" evidence="7">
    <location>
        <begin position="1"/>
        <end position="217"/>
    </location>
</feature>
<organism evidence="8">
    <name type="scientific">Timema douglasi</name>
    <name type="common">Walking stick</name>
    <dbReference type="NCBI Taxonomy" id="61478"/>
    <lineage>
        <taxon>Eukaryota</taxon>
        <taxon>Metazoa</taxon>
        <taxon>Ecdysozoa</taxon>
        <taxon>Arthropoda</taxon>
        <taxon>Hexapoda</taxon>
        <taxon>Insecta</taxon>
        <taxon>Pterygota</taxon>
        <taxon>Neoptera</taxon>
        <taxon>Polyneoptera</taxon>
        <taxon>Phasmatodea</taxon>
        <taxon>Timematodea</taxon>
        <taxon>Timematoidea</taxon>
        <taxon>Timematidae</taxon>
        <taxon>Timema</taxon>
    </lineage>
</organism>
<dbReference type="SMART" id="SM00220">
    <property type="entry name" value="S_TKc"/>
    <property type="match status" value="1"/>
</dbReference>
<keyword evidence="5" id="KW-0067">ATP-binding</keyword>
<evidence type="ECO:0000256" key="5">
    <source>
        <dbReference type="ARBA" id="ARBA00022840"/>
    </source>
</evidence>
<feature type="compositionally biased region" description="Polar residues" evidence="6">
    <location>
        <begin position="213"/>
        <end position="226"/>
    </location>
</feature>
<protein>
    <recommendedName>
        <fullName evidence="7">Protein kinase domain-containing protein</fullName>
    </recommendedName>
</protein>
<evidence type="ECO:0000256" key="2">
    <source>
        <dbReference type="ARBA" id="ARBA00022679"/>
    </source>
</evidence>
<dbReference type="InterPro" id="IPR000719">
    <property type="entry name" value="Prot_kinase_dom"/>
</dbReference>
<dbReference type="PROSITE" id="PS50011">
    <property type="entry name" value="PROTEIN_KINASE_DOM"/>
    <property type="match status" value="1"/>
</dbReference>
<accession>A0A7R8VDR5</accession>
<dbReference type="Gene3D" id="1.10.510.10">
    <property type="entry name" value="Transferase(Phosphotransferase) domain 1"/>
    <property type="match status" value="1"/>
</dbReference>
<name>A0A7R8VDR5_TIMDO</name>
<evidence type="ECO:0000313" key="8">
    <source>
        <dbReference type="EMBL" id="CAD7195554.1"/>
    </source>
</evidence>
<dbReference type="GO" id="GO:0005524">
    <property type="term" value="F:ATP binding"/>
    <property type="evidence" value="ECO:0007669"/>
    <property type="project" value="UniProtKB-KW"/>
</dbReference>
<proteinExistence type="predicted"/>
<dbReference type="GO" id="GO:0050321">
    <property type="term" value="F:tau-protein kinase activity"/>
    <property type="evidence" value="ECO:0007669"/>
    <property type="project" value="TreeGrafter"/>
</dbReference>
<dbReference type="PANTHER" id="PTHR24346">
    <property type="entry name" value="MAP/MICROTUBULE AFFINITY-REGULATING KINASE"/>
    <property type="match status" value="1"/>
</dbReference>
<dbReference type="GO" id="GO:0000226">
    <property type="term" value="P:microtubule cytoskeleton organization"/>
    <property type="evidence" value="ECO:0007669"/>
    <property type="project" value="TreeGrafter"/>
</dbReference>
<dbReference type="InterPro" id="IPR011009">
    <property type="entry name" value="Kinase-like_dom_sf"/>
</dbReference>
<reference evidence="8" key="1">
    <citation type="submission" date="2020-11" db="EMBL/GenBank/DDBJ databases">
        <authorList>
            <person name="Tran Van P."/>
        </authorList>
    </citation>
    <scope>NUCLEOTIDE SEQUENCE</scope>
</reference>
<keyword evidence="4" id="KW-0418">Kinase</keyword>
<feature type="region of interest" description="Disordered" evidence="6">
    <location>
        <begin position="197"/>
        <end position="228"/>
    </location>
</feature>
<evidence type="ECO:0000256" key="3">
    <source>
        <dbReference type="ARBA" id="ARBA00022741"/>
    </source>
</evidence>
<gene>
    <name evidence="8" type="ORF">TDIB3V08_LOCUS1937</name>
</gene>
<keyword evidence="2" id="KW-0808">Transferase</keyword>